<protein>
    <submittedName>
        <fullName evidence="4">DNA polymerase-3 subunit epsilon</fullName>
    </submittedName>
</protein>
<dbReference type="FunFam" id="3.30.420.10:FF:000045">
    <property type="entry name" value="3'-5' exonuclease DinG"/>
    <property type="match status" value="1"/>
</dbReference>
<evidence type="ECO:0000313" key="4">
    <source>
        <dbReference type="EMBL" id="RKQ60775.1"/>
    </source>
</evidence>
<dbReference type="Gene3D" id="3.30.420.10">
    <property type="entry name" value="Ribonuclease H-like superfamily/Ribonuclease H"/>
    <property type="match status" value="1"/>
</dbReference>
<dbReference type="InterPro" id="IPR036397">
    <property type="entry name" value="RNaseH_sf"/>
</dbReference>
<name>A0A495BID4_VOGIN</name>
<dbReference type="EMBL" id="RBID01000011">
    <property type="protein sequence ID" value="RKQ60775.1"/>
    <property type="molecule type" value="Genomic_DNA"/>
</dbReference>
<dbReference type="AlphaFoldDB" id="A0A495BID4"/>
<comment type="function">
    <text evidence="1">DNA polymerase III is a complex, multichain enzyme responsible for most of the replicative synthesis in bacteria. The epsilon subunit contain the editing function and is a proofreading 3'-5' exonuclease.</text>
</comment>
<evidence type="ECO:0000313" key="5">
    <source>
        <dbReference type="Proteomes" id="UP000279384"/>
    </source>
</evidence>
<accession>A0A495BID4</accession>
<dbReference type="SUPFAM" id="SSF53098">
    <property type="entry name" value="Ribonuclease H-like"/>
    <property type="match status" value="1"/>
</dbReference>
<dbReference type="Proteomes" id="UP000279384">
    <property type="component" value="Unassembled WGS sequence"/>
</dbReference>
<evidence type="ECO:0000256" key="2">
    <source>
        <dbReference type="ARBA" id="ARBA00026073"/>
    </source>
</evidence>
<dbReference type="GO" id="GO:0045004">
    <property type="term" value="P:DNA replication proofreading"/>
    <property type="evidence" value="ECO:0007669"/>
    <property type="project" value="TreeGrafter"/>
</dbReference>
<comment type="caution">
    <text evidence="4">The sequence shown here is derived from an EMBL/GenBank/DDBJ whole genome shotgun (WGS) entry which is preliminary data.</text>
</comment>
<dbReference type="InterPro" id="IPR013520">
    <property type="entry name" value="Ribonucl_H"/>
</dbReference>
<dbReference type="Pfam" id="PF00929">
    <property type="entry name" value="RNase_T"/>
    <property type="match status" value="1"/>
</dbReference>
<sequence length="200" mass="21626">MIERVAVIDFETTGITPGREGRATEIGIVMLEGGVIVDRFQSLMNAGVRVPPMIEQLTGISNAMLRAAPPAAGVMRDAANFVGTTPLVAHNASFDRKFWDFELAQCGLARTQDFACTLLLSRRLLPQAPDHKLGTLTRWAGLPATGRAHRALADAEMAANLLLHLGQTVARSCRQPVNHALLCKLQAVTAAKVPQFLQQH</sequence>
<dbReference type="SMART" id="SM00479">
    <property type="entry name" value="EXOIII"/>
    <property type="match status" value="1"/>
</dbReference>
<dbReference type="PANTHER" id="PTHR30231">
    <property type="entry name" value="DNA POLYMERASE III SUBUNIT EPSILON"/>
    <property type="match status" value="1"/>
</dbReference>
<reference evidence="4 5" key="1">
    <citation type="submission" date="2018-10" db="EMBL/GenBank/DDBJ databases">
        <title>Genomic Encyclopedia of Type Strains, Phase IV (KMG-IV): sequencing the most valuable type-strain genomes for metagenomic binning, comparative biology and taxonomic classification.</title>
        <authorList>
            <person name="Goeker M."/>
        </authorList>
    </citation>
    <scope>NUCLEOTIDE SEQUENCE [LARGE SCALE GENOMIC DNA]</scope>
    <source>
        <strain evidence="4 5">DSM 3303</strain>
    </source>
</reference>
<dbReference type="CDD" id="cd06127">
    <property type="entry name" value="DEDDh"/>
    <property type="match status" value="1"/>
</dbReference>
<dbReference type="GO" id="GO:0005829">
    <property type="term" value="C:cytosol"/>
    <property type="evidence" value="ECO:0007669"/>
    <property type="project" value="TreeGrafter"/>
</dbReference>
<gene>
    <name evidence="4" type="ORF">C8E02_0526</name>
</gene>
<dbReference type="InterPro" id="IPR012337">
    <property type="entry name" value="RNaseH-like_sf"/>
</dbReference>
<dbReference type="RefSeq" id="WP_211329138.1">
    <property type="nucleotide sequence ID" value="NZ_RBID01000011.1"/>
</dbReference>
<evidence type="ECO:0000256" key="1">
    <source>
        <dbReference type="ARBA" id="ARBA00025483"/>
    </source>
</evidence>
<organism evidence="4 5">
    <name type="scientific">Vogesella indigofera</name>
    <name type="common">Pseudomonas indigofera</name>
    <dbReference type="NCBI Taxonomy" id="45465"/>
    <lineage>
        <taxon>Bacteria</taxon>
        <taxon>Pseudomonadati</taxon>
        <taxon>Pseudomonadota</taxon>
        <taxon>Betaproteobacteria</taxon>
        <taxon>Neisseriales</taxon>
        <taxon>Chromobacteriaceae</taxon>
        <taxon>Vogesella</taxon>
    </lineage>
</organism>
<dbReference type="GO" id="GO:0003676">
    <property type="term" value="F:nucleic acid binding"/>
    <property type="evidence" value="ECO:0007669"/>
    <property type="project" value="InterPro"/>
</dbReference>
<comment type="subunit">
    <text evidence="2">DNA polymerase III contains a core (composed of alpha, epsilon and theta chains) that associates with a tau subunit. This core dimerizes to form the POLIII' complex. PolIII' associates with the gamma complex (composed of gamma, delta, delta', psi and chi chains) and with the beta chain to form the complete DNA polymerase III complex.</text>
</comment>
<dbReference type="GO" id="GO:0008408">
    <property type="term" value="F:3'-5' exonuclease activity"/>
    <property type="evidence" value="ECO:0007669"/>
    <property type="project" value="TreeGrafter"/>
</dbReference>
<dbReference type="PANTHER" id="PTHR30231:SF37">
    <property type="entry name" value="EXODEOXYRIBONUCLEASE 10"/>
    <property type="match status" value="1"/>
</dbReference>
<evidence type="ECO:0000259" key="3">
    <source>
        <dbReference type="SMART" id="SM00479"/>
    </source>
</evidence>
<proteinExistence type="predicted"/>
<feature type="domain" description="Exonuclease" evidence="3">
    <location>
        <begin position="4"/>
        <end position="171"/>
    </location>
</feature>